<accession>A0A1V0UPS8</accession>
<proteinExistence type="predicted"/>
<gene>
    <name evidence="1" type="ORF">B7C51_04830</name>
</gene>
<sequence>MGKSFPTFYGTCGCITRAYSYLKRNMQVIRKSYIWIRKKFVLHLSRSKQRKRRENMQLKTPFKTVQENLMVTQTGEVWAYYRTEPVPISEQDEEAMERHKSDWQSVFTELARYKDFHLELYPKQIELDKRLMELQKDFDRATHRMGKYYNEETTRMLSKEFGVITEESFVIGVCLKQQLLTNSSDVKGMLQHVFTSVTDRLVSFLGMESEIAPEYFARFKDVEKELARMLSLVGAIPLTEDELIYINRFHFLRGIGHVVEEEKEKRGVTNITDSILDPTEPGFLKLQTTQGESYLSFVVIDNFPLNMANAHIYLRSQNLQFPFELHIKGSYPSVEMTKGKVHRTEIRFKQTQKEQHAIGNNSSDRIKQGRYVLDRLKNHLDNDIPFINWVASFVVYGKTKEECRKHANTLIRVMKRQKIDCVRPIADQLQLFYKFLHGKALDFEKSWVQRTTPEGIAEVAFSVSTRLGSNVGFYIGRVDQTHKAPDTETAIYSSRKMVLFHPFLANKGIRGAKTDSPHIAITGETGKGKSFLTKLIFVYLTFLKCKVLYIDPKSEIQKWFSKVTEEPYFQEHYPLFVRHLNSFNYVTLDKDNPDNWGVLDPIIFLEGADAKDTAQACIEQIYNLNNKDEVKTAILKAIDQVIERRQGGEQVGLLHVISALQDSEEKAIQAAGELLHQLTQNSVLQLVFSNGSNPGLNLKEKVNVLQVAGLDLPKESDDPMYYSDAERKSLCLMIPLAKYTEKFGSSNPDEETAEIFDEAWILTSARGGKKLTKSMRRIGRSYNNALIYVTQSVSDVHSEDDHGNFGAVFAFDEPAEREDILKHMGMEVSEENKAMLADMIKGQCLMRDIYGRTGKIVVHCPFEEMREAFKTVERNHSAAAEEAFAF</sequence>
<dbReference type="PANTHER" id="PTHR30121">
    <property type="entry name" value="UNCHARACTERIZED PROTEIN YJGR-RELATED"/>
    <property type="match status" value="1"/>
</dbReference>
<evidence type="ECO:0008006" key="3">
    <source>
        <dbReference type="Google" id="ProtNLM"/>
    </source>
</evidence>
<dbReference type="PANTHER" id="PTHR30121:SF6">
    <property type="entry name" value="SLR6007 PROTEIN"/>
    <property type="match status" value="1"/>
</dbReference>
<dbReference type="EMBL" id="CP020557">
    <property type="protein sequence ID" value="ARF67295.1"/>
    <property type="molecule type" value="Genomic_DNA"/>
</dbReference>
<evidence type="ECO:0000313" key="1">
    <source>
        <dbReference type="EMBL" id="ARF67295.1"/>
    </source>
</evidence>
<evidence type="ECO:0000313" key="2">
    <source>
        <dbReference type="Proteomes" id="UP000192727"/>
    </source>
</evidence>
<dbReference type="AlphaFoldDB" id="A0A1V0UPS8"/>
<dbReference type="Proteomes" id="UP000192727">
    <property type="component" value="Chromosome"/>
</dbReference>
<dbReference type="InterPro" id="IPR027417">
    <property type="entry name" value="P-loop_NTPase"/>
</dbReference>
<dbReference type="Pfam" id="PF12846">
    <property type="entry name" value="AAA_10"/>
    <property type="match status" value="1"/>
</dbReference>
<dbReference type="Gene3D" id="3.40.50.300">
    <property type="entry name" value="P-loop containing nucleotide triphosphate hydrolases"/>
    <property type="match status" value="2"/>
</dbReference>
<dbReference type="SUPFAM" id="SSF52540">
    <property type="entry name" value="P-loop containing nucleoside triphosphate hydrolases"/>
    <property type="match status" value="1"/>
</dbReference>
<dbReference type="PIRSF" id="PIRSF015040">
    <property type="entry name" value="ATPase_SAG2001_prd"/>
    <property type="match status" value="1"/>
</dbReference>
<organism evidence="1 2">
    <name type="scientific">Paenibacillus larvae subsp. pulvifaciens</name>
    <dbReference type="NCBI Taxonomy" id="1477"/>
    <lineage>
        <taxon>Bacteria</taxon>
        <taxon>Bacillati</taxon>
        <taxon>Bacillota</taxon>
        <taxon>Bacilli</taxon>
        <taxon>Bacillales</taxon>
        <taxon>Paenibacillaceae</taxon>
        <taxon>Paenibacillus</taxon>
    </lineage>
</organism>
<reference evidence="1 2" key="1">
    <citation type="submission" date="2017-03" db="EMBL/GenBank/DDBJ databases">
        <title>Paenibacillus larvae genome sequencing.</title>
        <authorList>
            <person name="Dingman D.W."/>
        </authorList>
    </citation>
    <scope>NUCLEOTIDE SEQUENCE [LARGE SCALE GENOMIC DNA]</scope>
    <source>
        <strain evidence="1 2">SAG 10367</strain>
    </source>
</reference>
<protein>
    <recommendedName>
        <fullName evidence="3">DUF87 domain-containing protein</fullName>
    </recommendedName>
</protein>
<dbReference type="InterPro" id="IPR016628">
    <property type="entry name" value="ATPase_SAG2001_prd"/>
</dbReference>
<name>A0A1V0UPS8_9BACL</name>
<dbReference type="InterPro" id="IPR051162">
    <property type="entry name" value="T4SS_component"/>
</dbReference>